<dbReference type="AlphaFoldDB" id="A0A1N6HS58"/>
<gene>
    <name evidence="1" type="ORF">SAMN05421769_2793</name>
</gene>
<name>A0A1N6HS58_9FLAO</name>
<sequence>MNKSSKIYITGHRGILGSVNLDASKNIGYTNIITATTFAFPFVCKTPKLLAHYIQKFIKIREEVRQIMTGNMQSQPFCKKYIADTYNMPGADLFIFEKLLSK</sequence>
<dbReference type="EMBL" id="FSRQ01000002">
    <property type="protein sequence ID" value="SIO22570.1"/>
    <property type="molecule type" value="Genomic_DNA"/>
</dbReference>
<evidence type="ECO:0000313" key="2">
    <source>
        <dbReference type="Proteomes" id="UP000184782"/>
    </source>
</evidence>
<dbReference type="Proteomes" id="UP000184782">
    <property type="component" value="Unassembled WGS sequence"/>
</dbReference>
<protein>
    <submittedName>
        <fullName evidence="1">Uncharacterized protein</fullName>
    </submittedName>
</protein>
<accession>A0A1N6HS58</accession>
<dbReference type="RefSeq" id="WP_074230898.1">
    <property type="nucleotide sequence ID" value="NZ_FSRQ01000002.1"/>
</dbReference>
<proteinExistence type="predicted"/>
<reference evidence="2" key="1">
    <citation type="submission" date="2016-12" db="EMBL/GenBank/DDBJ databases">
        <authorList>
            <person name="Varghese N."/>
            <person name="Submissions S."/>
        </authorList>
    </citation>
    <scope>NUCLEOTIDE SEQUENCE [LARGE SCALE GENOMIC DNA]</scope>
    <source>
        <strain evidence="2">DSM 16779</strain>
    </source>
</reference>
<dbReference type="OrthoDB" id="9810913at2"/>
<dbReference type="STRING" id="59733.SAMN05421769_2793"/>
<evidence type="ECO:0000313" key="1">
    <source>
        <dbReference type="EMBL" id="SIO22570.1"/>
    </source>
</evidence>
<keyword evidence="2" id="KW-1185">Reference proteome</keyword>
<organism evidence="1 2">
    <name type="scientific">Chryseobacterium scophthalmum</name>
    <dbReference type="NCBI Taxonomy" id="59733"/>
    <lineage>
        <taxon>Bacteria</taxon>
        <taxon>Pseudomonadati</taxon>
        <taxon>Bacteroidota</taxon>
        <taxon>Flavobacteriia</taxon>
        <taxon>Flavobacteriales</taxon>
        <taxon>Weeksellaceae</taxon>
        <taxon>Chryseobacterium group</taxon>
        <taxon>Chryseobacterium</taxon>
    </lineage>
</organism>